<dbReference type="GO" id="GO:0003824">
    <property type="term" value="F:catalytic activity"/>
    <property type="evidence" value="ECO:0007669"/>
    <property type="project" value="InterPro"/>
</dbReference>
<dbReference type="Pfam" id="PF14529">
    <property type="entry name" value="Exo_endo_phos_2"/>
    <property type="match status" value="1"/>
</dbReference>
<dbReference type="AlphaFoldDB" id="A0A182JIL5"/>
<sequence>MEAVVTAVHGCPRVILAGHFNAAASEWGEPPTSQRQNRHQPRQRRGEELLATAELLGLRLLNRGNTPSFLGRGVARPSIIDVTFASRSIASGSDWKVLGDFTNNDHRAVSFSVASQRPSATGRDRRPAQQCRRWDATLFIREVFVSALRLHRSEEAARDPTALIRIMTKACDETMPRNNTRVGPPRATTNAYWWTEEIAQLRRT</sequence>
<proteinExistence type="predicted"/>
<organism evidence="2">
    <name type="scientific">Anopheles atroparvus</name>
    <name type="common">European mosquito</name>
    <dbReference type="NCBI Taxonomy" id="41427"/>
    <lineage>
        <taxon>Eukaryota</taxon>
        <taxon>Metazoa</taxon>
        <taxon>Ecdysozoa</taxon>
        <taxon>Arthropoda</taxon>
        <taxon>Hexapoda</taxon>
        <taxon>Insecta</taxon>
        <taxon>Pterygota</taxon>
        <taxon>Neoptera</taxon>
        <taxon>Endopterygota</taxon>
        <taxon>Diptera</taxon>
        <taxon>Nematocera</taxon>
        <taxon>Culicoidea</taxon>
        <taxon>Culicidae</taxon>
        <taxon>Anophelinae</taxon>
        <taxon>Anopheles</taxon>
    </lineage>
</organism>
<feature type="domain" description="Endonuclease/exonuclease/phosphatase" evidence="1">
    <location>
        <begin position="12"/>
        <end position="109"/>
    </location>
</feature>
<name>A0A182JIL5_ANOAO</name>
<dbReference type="SUPFAM" id="SSF56219">
    <property type="entry name" value="DNase I-like"/>
    <property type="match status" value="1"/>
</dbReference>
<dbReference type="EnsemblMetazoa" id="AATE018754-RA">
    <property type="protein sequence ID" value="AATE018754-PA.1"/>
    <property type="gene ID" value="AATE018754"/>
</dbReference>
<dbReference type="InterPro" id="IPR005135">
    <property type="entry name" value="Endo/exonuclease/phosphatase"/>
</dbReference>
<accession>A0A182JIL5</accession>
<dbReference type="STRING" id="41427.A0A182JIL5"/>
<dbReference type="EMBL" id="AXCP01008634">
    <property type="status" value="NOT_ANNOTATED_CDS"/>
    <property type="molecule type" value="Genomic_DNA"/>
</dbReference>
<dbReference type="Gene3D" id="3.60.10.10">
    <property type="entry name" value="Endonuclease/exonuclease/phosphatase"/>
    <property type="match status" value="1"/>
</dbReference>
<dbReference type="InterPro" id="IPR036691">
    <property type="entry name" value="Endo/exonu/phosph_ase_sf"/>
</dbReference>
<evidence type="ECO:0000313" key="2">
    <source>
        <dbReference type="EnsemblMetazoa" id="AATE018754-PA.1"/>
    </source>
</evidence>
<dbReference type="VEuPathDB" id="VectorBase:AATE018754"/>
<protein>
    <recommendedName>
        <fullName evidence="1">Endonuclease/exonuclease/phosphatase domain-containing protein</fullName>
    </recommendedName>
</protein>
<reference evidence="2" key="1">
    <citation type="submission" date="2022-08" db="UniProtKB">
        <authorList>
            <consortium name="EnsemblMetazoa"/>
        </authorList>
    </citation>
    <scope>IDENTIFICATION</scope>
    <source>
        <strain evidence="2">EBRO</strain>
    </source>
</reference>
<evidence type="ECO:0000259" key="1">
    <source>
        <dbReference type="Pfam" id="PF14529"/>
    </source>
</evidence>